<dbReference type="InterPro" id="IPR012259">
    <property type="entry name" value="DHFR"/>
</dbReference>
<keyword evidence="11" id="KW-1185">Reference proteome</keyword>
<name>A0ABW7P0Q3_9GAMM</name>
<dbReference type="PRINTS" id="PR00070">
    <property type="entry name" value="DHFR"/>
</dbReference>
<evidence type="ECO:0000259" key="9">
    <source>
        <dbReference type="PROSITE" id="PS51330"/>
    </source>
</evidence>
<comment type="pathway">
    <text evidence="1 8">Cofactor biosynthesis; tetrahydrofolate biosynthesis; 5,6,7,8-tetrahydrofolate from 7,8-dihydrofolate: step 1/1.</text>
</comment>
<dbReference type="SUPFAM" id="SSF53597">
    <property type="entry name" value="Dihydrofolate reductase-like"/>
    <property type="match status" value="1"/>
</dbReference>
<evidence type="ECO:0000313" key="11">
    <source>
        <dbReference type="Proteomes" id="UP001610706"/>
    </source>
</evidence>
<accession>A0ABW7P0Q3</accession>
<proteinExistence type="inferred from homology"/>
<evidence type="ECO:0000313" key="10">
    <source>
        <dbReference type="EMBL" id="MFH7564996.1"/>
    </source>
</evidence>
<sequence length="161" mass="18091">MMLSMIVAMTRNGIIGKDNDMPWHLPADLAYFKQTTLGKPVIMGRNTHESIGRPLPGRRNVIVSRTLREAPAGTELVSSPEKAIALLNGYEEVMVMGGGQLYAAFLPLADRLYITRIEANIDGDTRFPALDEQAWKLVREEVRAADERNEYDCRFQVLERG</sequence>
<dbReference type="NCBIfam" id="NF008037">
    <property type="entry name" value="PRK10769.1"/>
    <property type="match status" value="1"/>
</dbReference>
<evidence type="ECO:0000256" key="5">
    <source>
        <dbReference type="ARBA" id="ARBA00022857"/>
    </source>
</evidence>
<dbReference type="RefSeq" id="WP_395545194.1">
    <property type="nucleotide sequence ID" value="NZ_CP166302.1"/>
</dbReference>
<protein>
    <recommendedName>
        <fullName evidence="3 8">Dihydrofolate reductase</fullName>
        <ecNumber evidence="3 8">1.5.1.3</ecNumber>
    </recommendedName>
</protein>
<dbReference type="PANTHER" id="PTHR48069:SF3">
    <property type="entry name" value="DIHYDROFOLATE REDUCTASE"/>
    <property type="match status" value="1"/>
</dbReference>
<evidence type="ECO:0000256" key="1">
    <source>
        <dbReference type="ARBA" id="ARBA00004903"/>
    </source>
</evidence>
<evidence type="ECO:0000256" key="8">
    <source>
        <dbReference type="PIRNR" id="PIRNR000194"/>
    </source>
</evidence>
<organism evidence="10 11">
    <name type="scientific">Oceanimonas smirnovii</name>
    <dbReference type="NCBI Taxonomy" id="264574"/>
    <lineage>
        <taxon>Bacteria</taxon>
        <taxon>Pseudomonadati</taxon>
        <taxon>Pseudomonadota</taxon>
        <taxon>Gammaproteobacteria</taxon>
        <taxon>Aeromonadales</taxon>
        <taxon>Aeromonadaceae</taxon>
        <taxon>Oceanimonas</taxon>
    </lineage>
</organism>
<dbReference type="Gene3D" id="3.40.430.10">
    <property type="entry name" value="Dihydrofolate Reductase, subunit A"/>
    <property type="match status" value="1"/>
</dbReference>
<reference evidence="10 11" key="1">
    <citation type="submission" date="2024-08" db="EMBL/GenBank/DDBJ databases">
        <title>Oceanimonas smirnovii Genome sequencing and assembly.</title>
        <authorList>
            <person name="Tang B."/>
        </authorList>
    </citation>
    <scope>NUCLEOTIDE SEQUENCE [LARGE SCALE GENOMIC DNA]</scope>
    <source>
        <strain evidence="10 11">OS2020-119</strain>
    </source>
</reference>
<evidence type="ECO:0000256" key="3">
    <source>
        <dbReference type="ARBA" id="ARBA00012856"/>
    </source>
</evidence>
<keyword evidence="4 8" id="KW-0554">One-carbon metabolism</keyword>
<dbReference type="EMBL" id="JBGFTR010000008">
    <property type="protein sequence ID" value="MFH7564996.1"/>
    <property type="molecule type" value="Genomic_DNA"/>
</dbReference>
<keyword evidence="6 8" id="KW-0560">Oxidoreductase</keyword>
<dbReference type="PROSITE" id="PS51330">
    <property type="entry name" value="DHFR_2"/>
    <property type="match status" value="1"/>
</dbReference>
<dbReference type="EC" id="1.5.1.3" evidence="3 8"/>
<feature type="domain" description="DHFR" evidence="9">
    <location>
        <begin position="2"/>
        <end position="160"/>
    </location>
</feature>
<dbReference type="CDD" id="cd00209">
    <property type="entry name" value="DHFR"/>
    <property type="match status" value="1"/>
</dbReference>
<gene>
    <name evidence="10" type="primary">folA</name>
    <name evidence="10" type="ORF">AB9R89_06615</name>
</gene>
<comment type="similarity">
    <text evidence="2 8">Belongs to the dihydrofolate reductase family.</text>
</comment>
<dbReference type="Pfam" id="PF00186">
    <property type="entry name" value="DHFR_1"/>
    <property type="match status" value="1"/>
</dbReference>
<evidence type="ECO:0000256" key="6">
    <source>
        <dbReference type="ARBA" id="ARBA00023002"/>
    </source>
</evidence>
<dbReference type="Proteomes" id="UP001610706">
    <property type="component" value="Unassembled WGS sequence"/>
</dbReference>
<dbReference type="PANTHER" id="PTHR48069">
    <property type="entry name" value="DIHYDROFOLATE REDUCTASE"/>
    <property type="match status" value="1"/>
</dbReference>
<dbReference type="PIRSF" id="PIRSF000194">
    <property type="entry name" value="DHFR"/>
    <property type="match status" value="1"/>
</dbReference>
<evidence type="ECO:0000256" key="7">
    <source>
        <dbReference type="ARBA" id="ARBA00025067"/>
    </source>
</evidence>
<keyword evidence="5 8" id="KW-0521">NADP</keyword>
<dbReference type="InterPro" id="IPR024072">
    <property type="entry name" value="DHFR-like_dom_sf"/>
</dbReference>
<dbReference type="InterPro" id="IPR001796">
    <property type="entry name" value="DHFR_dom"/>
</dbReference>
<comment type="catalytic activity">
    <reaction evidence="8">
        <text>(6S)-5,6,7,8-tetrahydrofolate + NADP(+) = 7,8-dihydrofolate + NADPH + H(+)</text>
        <dbReference type="Rhea" id="RHEA:15009"/>
        <dbReference type="ChEBI" id="CHEBI:15378"/>
        <dbReference type="ChEBI" id="CHEBI:57451"/>
        <dbReference type="ChEBI" id="CHEBI:57453"/>
        <dbReference type="ChEBI" id="CHEBI:57783"/>
        <dbReference type="ChEBI" id="CHEBI:58349"/>
        <dbReference type="EC" id="1.5.1.3"/>
    </reaction>
</comment>
<comment type="caution">
    <text evidence="10">The sequence shown here is derived from an EMBL/GenBank/DDBJ whole genome shotgun (WGS) entry which is preliminary data.</text>
</comment>
<evidence type="ECO:0000256" key="4">
    <source>
        <dbReference type="ARBA" id="ARBA00022563"/>
    </source>
</evidence>
<evidence type="ECO:0000256" key="2">
    <source>
        <dbReference type="ARBA" id="ARBA00009539"/>
    </source>
</evidence>
<comment type="function">
    <text evidence="7 8">Key enzyme in folate metabolism. Catalyzes an essential reaction for de novo glycine and purine synthesis, and for DNA precursor synthesis.</text>
</comment>